<gene>
    <name evidence="2" type="ORF">GCM10010357_49880</name>
</gene>
<dbReference type="Gene3D" id="3.30.70.100">
    <property type="match status" value="1"/>
</dbReference>
<evidence type="ECO:0000259" key="1">
    <source>
        <dbReference type="Pfam" id="PF07045"/>
    </source>
</evidence>
<evidence type="ECO:0000313" key="3">
    <source>
        <dbReference type="Proteomes" id="UP001500879"/>
    </source>
</evidence>
<dbReference type="PANTHER" id="PTHR41521:SF4">
    <property type="entry name" value="BLR0684 PROTEIN"/>
    <property type="match status" value="1"/>
</dbReference>
<organism evidence="2 3">
    <name type="scientific">Streptomyces luteireticuli</name>
    <dbReference type="NCBI Taxonomy" id="173858"/>
    <lineage>
        <taxon>Bacteria</taxon>
        <taxon>Bacillati</taxon>
        <taxon>Actinomycetota</taxon>
        <taxon>Actinomycetes</taxon>
        <taxon>Kitasatosporales</taxon>
        <taxon>Streptomycetaceae</taxon>
        <taxon>Streptomyces</taxon>
    </lineage>
</organism>
<feature type="domain" description="DUF1330" evidence="1">
    <location>
        <begin position="2"/>
        <end position="95"/>
    </location>
</feature>
<dbReference type="Pfam" id="PF07045">
    <property type="entry name" value="DUF1330"/>
    <property type="match status" value="1"/>
</dbReference>
<name>A0ABP3ISF4_9ACTN</name>
<dbReference type="Proteomes" id="UP001500879">
    <property type="component" value="Unassembled WGS sequence"/>
</dbReference>
<proteinExistence type="predicted"/>
<dbReference type="PANTHER" id="PTHR41521">
    <property type="match status" value="1"/>
</dbReference>
<reference evidence="3" key="1">
    <citation type="journal article" date="2019" name="Int. J. Syst. Evol. Microbiol.">
        <title>The Global Catalogue of Microorganisms (GCM) 10K type strain sequencing project: providing services to taxonomists for standard genome sequencing and annotation.</title>
        <authorList>
            <consortium name="The Broad Institute Genomics Platform"/>
            <consortium name="The Broad Institute Genome Sequencing Center for Infectious Disease"/>
            <person name="Wu L."/>
            <person name="Ma J."/>
        </authorList>
    </citation>
    <scope>NUCLEOTIDE SEQUENCE [LARGE SCALE GENOMIC DNA]</scope>
    <source>
        <strain evidence="3">JCM 4788</strain>
    </source>
</reference>
<dbReference type="InterPro" id="IPR011008">
    <property type="entry name" value="Dimeric_a/b-barrel"/>
</dbReference>
<evidence type="ECO:0000313" key="2">
    <source>
        <dbReference type="EMBL" id="GAA0422499.1"/>
    </source>
</evidence>
<dbReference type="RefSeq" id="WP_344028381.1">
    <property type="nucleotide sequence ID" value="NZ_BAAABX010000055.1"/>
</dbReference>
<dbReference type="EMBL" id="BAAABX010000055">
    <property type="protein sequence ID" value="GAA0422499.1"/>
    <property type="molecule type" value="Genomic_DNA"/>
</dbReference>
<keyword evidence="3" id="KW-1185">Reference proteome</keyword>
<sequence>MTVYAIAQLTIHDRARYERYAARFLPVLERYGGRLLAADERPAVVEGEWEREKVVLIAFPDRDAFERWAGSAAYREISRDRTASTEGVVLLVRGVGPG</sequence>
<protein>
    <submittedName>
        <fullName evidence="2">DUF1330 domain-containing protein</fullName>
    </submittedName>
</protein>
<accession>A0ABP3ISF4</accession>
<comment type="caution">
    <text evidence="2">The sequence shown here is derived from an EMBL/GenBank/DDBJ whole genome shotgun (WGS) entry which is preliminary data.</text>
</comment>
<dbReference type="InterPro" id="IPR010753">
    <property type="entry name" value="DUF1330"/>
</dbReference>
<dbReference type="SUPFAM" id="SSF54909">
    <property type="entry name" value="Dimeric alpha+beta barrel"/>
    <property type="match status" value="1"/>
</dbReference>